<gene>
    <name evidence="2" type="ORF">I303_07706</name>
</gene>
<evidence type="ECO:0000256" key="1">
    <source>
        <dbReference type="SAM" id="MobiDB-lite"/>
    </source>
</evidence>
<feature type="compositionally biased region" description="Polar residues" evidence="1">
    <location>
        <begin position="153"/>
        <end position="162"/>
    </location>
</feature>
<dbReference type="OrthoDB" id="2575478at2759"/>
<feature type="compositionally biased region" description="Acidic residues" evidence="1">
    <location>
        <begin position="427"/>
        <end position="441"/>
    </location>
</feature>
<feature type="compositionally biased region" description="Low complexity" evidence="1">
    <location>
        <begin position="54"/>
        <end position="80"/>
    </location>
</feature>
<feature type="compositionally biased region" description="Basic residues" evidence="1">
    <location>
        <begin position="85"/>
        <end position="94"/>
    </location>
</feature>
<reference evidence="2" key="1">
    <citation type="submission" date="2013-07" db="EMBL/GenBank/DDBJ databases">
        <title>The Genome Sequence of Cryptococcus dejecticola CBS10117.</title>
        <authorList>
            <consortium name="The Broad Institute Genome Sequencing Platform"/>
            <person name="Cuomo C."/>
            <person name="Litvintseva A."/>
            <person name="Chen Y."/>
            <person name="Heitman J."/>
            <person name="Sun S."/>
            <person name="Springer D."/>
            <person name="Dromer F."/>
            <person name="Young S.K."/>
            <person name="Zeng Q."/>
            <person name="Gargeya S."/>
            <person name="Fitzgerald M."/>
            <person name="Abouelleil A."/>
            <person name="Alvarado L."/>
            <person name="Berlin A.M."/>
            <person name="Chapman S.B."/>
            <person name="Dewar J."/>
            <person name="Goldberg J."/>
            <person name="Griggs A."/>
            <person name="Gujja S."/>
            <person name="Hansen M."/>
            <person name="Howarth C."/>
            <person name="Imamovic A."/>
            <person name="Larimer J."/>
            <person name="McCowan C."/>
            <person name="Murphy C."/>
            <person name="Pearson M."/>
            <person name="Priest M."/>
            <person name="Roberts A."/>
            <person name="Saif S."/>
            <person name="Shea T."/>
            <person name="Sykes S."/>
            <person name="Wortman J."/>
            <person name="Nusbaum C."/>
            <person name="Birren B."/>
        </authorList>
    </citation>
    <scope>NUCLEOTIDE SEQUENCE [LARGE SCALE GENOMIC DNA]</scope>
    <source>
        <strain evidence="2">CBS 10117</strain>
    </source>
</reference>
<feature type="compositionally biased region" description="Low complexity" evidence="1">
    <location>
        <begin position="239"/>
        <end position="251"/>
    </location>
</feature>
<feature type="compositionally biased region" description="Polar residues" evidence="1">
    <location>
        <begin position="319"/>
        <end position="339"/>
    </location>
</feature>
<dbReference type="EMBL" id="KI894036">
    <property type="protein sequence ID" value="OBR81796.1"/>
    <property type="molecule type" value="Genomic_DNA"/>
</dbReference>
<feature type="compositionally biased region" description="Basic and acidic residues" evidence="1">
    <location>
        <begin position="468"/>
        <end position="508"/>
    </location>
</feature>
<feature type="region of interest" description="Disordered" evidence="1">
    <location>
        <begin position="395"/>
        <end position="525"/>
    </location>
</feature>
<feature type="region of interest" description="Disordered" evidence="1">
    <location>
        <begin position="153"/>
        <end position="377"/>
    </location>
</feature>
<feature type="compositionally biased region" description="Basic and acidic residues" evidence="1">
    <location>
        <begin position="395"/>
        <end position="406"/>
    </location>
</feature>
<organism evidence="2">
    <name type="scientific">Kwoniella dejecticola CBS 10117</name>
    <dbReference type="NCBI Taxonomy" id="1296121"/>
    <lineage>
        <taxon>Eukaryota</taxon>
        <taxon>Fungi</taxon>
        <taxon>Dikarya</taxon>
        <taxon>Basidiomycota</taxon>
        <taxon>Agaricomycotina</taxon>
        <taxon>Tremellomycetes</taxon>
        <taxon>Tremellales</taxon>
        <taxon>Cryptococcaceae</taxon>
        <taxon>Kwoniella</taxon>
    </lineage>
</organism>
<proteinExistence type="predicted"/>
<feature type="region of interest" description="Disordered" evidence="1">
    <location>
        <begin position="112"/>
        <end position="131"/>
    </location>
</feature>
<feature type="compositionally biased region" description="Low complexity" evidence="1">
    <location>
        <begin position="293"/>
        <end position="308"/>
    </location>
</feature>
<evidence type="ECO:0000313" key="2">
    <source>
        <dbReference type="EMBL" id="OBR81796.1"/>
    </source>
</evidence>
<dbReference type="AlphaFoldDB" id="A0A1A5ZVG1"/>
<dbReference type="VEuPathDB" id="FungiDB:I303_07706"/>
<feature type="compositionally biased region" description="Polar residues" evidence="1">
    <location>
        <begin position="197"/>
        <end position="211"/>
    </location>
</feature>
<name>A0A1A5ZVG1_9TREE</name>
<sequence length="625" mass="67188">MSTSSRGRQSLPPMSNHAYAAPTRPNTGNSGGGHYSGGSMILSSTRIKQPPPSASAGMSSSRSMGDLRGSSEGATSSSAAMDKAKPKKKNKKGMKGWAWVVEDENGNIIDAPEEAIEVQPPQPIAKDRSDGVEVIEENANGQGQSTFEFATLAPSSSTSSIHQLAHRGNGDAIPNEPISKQYDDEDAIVSSRMDGDTYSSSEIRSRASTATAELVPPKRARKSSSPVNTGDHVNHDALSSAADPSISGSSAPTPAGITIKGPDSSKSDAHAKKKRRTSPPAVVTPVLARSHFTSKAPSTSTPNTTTKNRAPRIAVTGSGAPTRSQKSLLIRESATTSRAGSAHVVEDDAPLPPPPPRAGMGEGDYPGLSESDIRRENEILRKEAEHIIQQAELHRQELQKRRDRDQLNGVVPVSGKRNRKPINYNENDNEDEDVDMSDGEEQDRSGMWGETRGGPGPVTSNSRSKSRHSNENGHGNGDRRKSKGFFDEPPKDQSFEAEFDRVQRDQKSRALAQKTSDSVRGPTFAKNGRPAVVLAQGHQNGVASRTIPRDPMERGYHQGMSGLSDGMEIDAQGFVENVKDNLRAILKFYFPERSPRRDAFCERIGRGLAQLGWELTDNADAALLP</sequence>
<feature type="region of interest" description="Disordered" evidence="1">
    <location>
        <begin position="1"/>
        <end position="96"/>
    </location>
</feature>
<accession>A0A1A5ZVG1</accession>
<protein>
    <submittedName>
        <fullName evidence="2">Uncharacterized protein</fullName>
    </submittedName>
</protein>